<keyword evidence="6" id="KW-0378">Hydrolase</keyword>
<proteinExistence type="inferred from homology"/>
<evidence type="ECO:0000256" key="3">
    <source>
        <dbReference type="ARBA" id="ARBA00012865"/>
    </source>
</evidence>
<evidence type="ECO:0000256" key="2">
    <source>
        <dbReference type="ARBA" id="ARBA00009009"/>
    </source>
</evidence>
<gene>
    <name evidence="6" type="primary">bla</name>
    <name evidence="6" type="ORF">DSM104635_00060</name>
</gene>
<dbReference type="GO" id="GO:0030655">
    <property type="term" value="P:beta-lactam antibiotic catabolic process"/>
    <property type="evidence" value="ECO:0007669"/>
    <property type="project" value="InterPro"/>
</dbReference>
<dbReference type="EMBL" id="CP047045">
    <property type="protein sequence ID" value="QGZ93253.1"/>
    <property type="molecule type" value="Genomic_DNA"/>
</dbReference>
<dbReference type="PROSITE" id="PS51257">
    <property type="entry name" value="PROKAR_LIPOPROTEIN"/>
    <property type="match status" value="1"/>
</dbReference>
<reference evidence="7" key="1">
    <citation type="submission" date="2019-12" db="EMBL/GenBank/DDBJ databases">
        <title>Complete genome of Terracaulis silvestris 0127_4.</title>
        <authorList>
            <person name="Vieira S."/>
            <person name="Riedel T."/>
            <person name="Sproer C."/>
            <person name="Pascual J."/>
            <person name="Boedeker C."/>
            <person name="Overmann J."/>
        </authorList>
    </citation>
    <scope>NUCLEOTIDE SEQUENCE [LARGE SCALE GENOMIC DNA]</scope>
    <source>
        <strain evidence="7">0127_4</strain>
    </source>
</reference>
<dbReference type="InterPro" id="IPR012338">
    <property type="entry name" value="Beta-lactam/transpept-like"/>
</dbReference>
<evidence type="ECO:0000259" key="5">
    <source>
        <dbReference type="Pfam" id="PF13354"/>
    </source>
</evidence>
<dbReference type="InterPro" id="IPR045155">
    <property type="entry name" value="Beta-lactam_cat"/>
</dbReference>
<dbReference type="Proteomes" id="UP000431269">
    <property type="component" value="Chromosome"/>
</dbReference>
<dbReference type="GO" id="GO:0008800">
    <property type="term" value="F:beta-lactamase activity"/>
    <property type="evidence" value="ECO:0007669"/>
    <property type="project" value="UniProtKB-EC"/>
</dbReference>
<dbReference type="AlphaFoldDB" id="A0A6I6MQ28"/>
<feature type="signal peptide" evidence="4">
    <location>
        <begin position="1"/>
        <end position="28"/>
    </location>
</feature>
<feature type="chain" id="PRO_5026023370" description="beta-lactamase" evidence="4">
    <location>
        <begin position="29"/>
        <end position="303"/>
    </location>
</feature>
<evidence type="ECO:0000313" key="6">
    <source>
        <dbReference type="EMBL" id="QGZ93253.1"/>
    </source>
</evidence>
<evidence type="ECO:0000256" key="4">
    <source>
        <dbReference type="SAM" id="SignalP"/>
    </source>
</evidence>
<sequence length="303" mass="32641">MQRSVELTRRATLVGGAALAACAPMAPADPRESYVPPPDDQRFAAIEARIGGRVGVAAWNTGTDAWLGHRRNEAFAMCSTFKWALTAAVLHTAQRAGGPQLNEIVCYNQSDMLSHAPVTSQHLERGWMTVEELCAAAVITSDNPAANLLLELQFGPEGFTRFLRANGDGVTRLDRTELALNENLPGDPRDTTTPDAMARTLKRFLLEDGVLNAASREKLTGWMETSTTGLSRLRAGLPAGWRVGDKTGTSTAEHNATNDVAIAWPPGRAPIIITSYLSESMVELDARNAAHAEIARIIAGEWA</sequence>
<keyword evidence="7" id="KW-1185">Reference proteome</keyword>
<dbReference type="Gene3D" id="3.40.710.10">
    <property type="entry name" value="DD-peptidase/beta-lactamase superfamily"/>
    <property type="match status" value="1"/>
</dbReference>
<comment type="catalytic activity">
    <reaction evidence="1">
        <text>a beta-lactam + H2O = a substituted beta-amino acid</text>
        <dbReference type="Rhea" id="RHEA:20401"/>
        <dbReference type="ChEBI" id="CHEBI:15377"/>
        <dbReference type="ChEBI" id="CHEBI:35627"/>
        <dbReference type="ChEBI" id="CHEBI:140347"/>
        <dbReference type="EC" id="3.5.2.6"/>
    </reaction>
</comment>
<dbReference type="GO" id="GO:0046677">
    <property type="term" value="P:response to antibiotic"/>
    <property type="evidence" value="ECO:0007669"/>
    <property type="project" value="InterPro"/>
</dbReference>
<comment type="similarity">
    <text evidence="2">Belongs to the class-A beta-lactamase family.</text>
</comment>
<dbReference type="Pfam" id="PF13354">
    <property type="entry name" value="Beta-lactamase2"/>
    <property type="match status" value="1"/>
</dbReference>
<dbReference type="SUPFAM" id="SSF56601">
    <property type="entry name" value="beta-lactamase/transpeptidase-like"/>
    <property type="match status" value="1"/>
</dbReference>
<protein>
    <recommendedName>
        <fullName evidence="3">beta-lactamase</fullName>
        <ecNumber evidence="3">3.5.2.6</ecNumber>
    </recommendedName>
</protein>
<keyword evidence="4" id="KW-0732">Signal</keyword>
<accession>A0A6I6MQ28</accession>
<name>A0A6I6MQ28_9CAUL</name>
<dbReference type="InterPro" id="IPR000871">
    <property type="entry name" value="Beta-lactam_class-A"/>
</dbReference>
<evidence type="ECO:0000313" key="7">
    <source>
        <dbReference type="Proteomes" id="UP000431269"/>
    </source>
</evidence>
<evidence type="ECO:0000256" key="1">
    <source>
        <dbReference type="ARBA" id="ARBA00001526"/>
    </source>
</evidence>
<dbReference type="PANTHER" id="PTHR35333">
    <property type="entry name" value="BETA-LACTAMASE"/>
    <property type="match status" value="1"/>
</dbReference>
<organism evidence="6 7">
    <name type="scientific">Terricaulis silvestris</name>
    <dbReference type="NCBI Taxonomy" id="2686094"/>
    <lineage>
        <taxon>Bacteria</taxon>
        <taxon>Pseudomonadati</taxon>
        <taxon>Pseudomonadota</taxon>
        <taxon>Alphaproteobacteria</taxon>
        <taxon>Caulobacterales</taxon>
        <taxon>Caulobacteraceae</taxon>
        <taxon>Terricaulis</taxon>
    </lineage>
</organism>
<dbReference type="NCBIfam" id="NF033103">
    <property type="entry name" value="bla_class_A"/>
    <property type="match status" value="1"/>
</dbReference>
<dbReference type="KEGG" id="tsv:DSM104635_00060"/>
<feature type="domain" description="Beta-lactamase class A catalytic" evidence="5">
    <location>
        <begin position="55"/>
        <end position="273"/>
    </location>
</feature>
<dbReference type="PANTHER" id="PTHR35333:SF3">
    <property type="entry name" value="BETA-LACTAMASE-TYPE TRANSPEPTIDASE FOLD CONTAINING PROTEIN"/>
    <property type="match status" value="1"/>
</dbReference>
<dbReference type="EC" id="3.5.2.6" evidence="3"/>
<dbReference type="RefSeq" id="WP_158764266.1">
    <property type="nucleotide sequence ID" value="NZ_CP047045.1"/>
</dbReference>
<dbReference type="PRINTS" id="PR00118">
    <property type="entry name" value="BLACTAMASEA"/>
</dbReference>